<dbReference type="Proteomes" id="UP000198565">
    <property type="component" value="Unassembled WGS sequence"/>
</dbReference>
<dbReference type="OrthoDB" id="2973855at2"/>
<dbReference type="EMBL" id="FOTR01000004">
    <property type="protein sequence ID" value="SFL81021.1"/>
    <property type="molecule type" value="Genomic_DNA"/>
</dbReference>
<organism evidence="1 2">
    <name type="scientific">Gracilibacillus orientalis</name>
    <dbReference type="NCBI Taxonomy" id="334253"/>
    <lineage>
        <taxon>Bacteria</taxon>
        <taxon>Bacillati</taxon>
        <taxon>Bacillota</taxon>
        <taxon>Bacilli</taxon>
        <taxon>Bacillales</taxon>
        <taxon>Bacillaceae</taxon>
        <taxon>Gracilibacillus</taxon>
    </lineage>
</organism>
<proteinExistence type="predicted"/>
<gene>
    <name evidence="1" type="ORF">SAMN04487943_10498</name>
</gene>
<reference evidence="2" key="1">
    <citation type="submission" date="2016-10" db="EMBL/GenBank/DDBJ databases">
        <authorList>
            <person name="Varghese N."/>
            <person name="Submissions S."/>
        </authorList>
    </citation>
    <scope>NUCLEOTIDE SEQUENCE [LARGE SCALE GENOMIC DNA]</scope>
    <source>
        <strain evidence="2">CGMCC 1.4250</strain>
    </source>
</reference>
<dbReference type="AlphaFoldDB" id="A0A1I4KQV2"/>
<evidence type="ECO:0000313" key="1">
    <source>
        <dbReference type="EMBL" id="SFL81021.1"/>
    </source>
</evidence>
<name>A0A1I4KQV2_9BACI</name>
<dbReference type="STRING" id="334253.SAMN04487943_10498"/>
<accession>A0A1I4KQV2</accession>
<dbReference type="RefSeq" id="WP_091483266.1">
    <property type="nucleotide sequence ID" value="NZ_FOTR01000004.1"/>
</dbReference>
<protein>
    <submittedName>
        <fullName evidence="1">Uncharacterized protein</fullName>
    </submittedName>
</protein>
<sequence length="106" mass="11877">MKYFFYLLLLTLVFSLGMYIGIDRSDGVGVAVSHSQEETTSESEEADEVEVVNRDQIIEEVEKEVQVNEEIEPTFLHSAAGEGEKIVKVIFDQIVDVTYAVVDGVF</sequence>
<evidence type="ECO:0000313" key="2">
    <source>
        <dbReference type="Proteomes" id="UP000198565"/>
    </source>
</evidence>
<keyword evidence="2" id="KW-1185">Reference proteome</keyword>